<comment type="subunit">
    <text evidence="3">Homodimer.</text>
</comment>
<dbReference type="GO" id="GO:0140466">
    <property type="term" value="P:iron-sulfur cluster export from the mitochondrion"/>
    <property type="evidence" value="ECO:0007669"/>
    <property type="project" value="UniProtKB-ARBA"/>
</dbReference>
<dbReference type="GO" id="GO:0005524">
    <property type="term" value="F:ATP binding"/>
    <property type="evidence" value="ECO:0007669"/>
    <property type="project" value="UniProtKB-KW"/>
</dbReference>
<keyword evidence="4" id="KW-0813">Transport</keyword>
<evidence type="ECO:0000256" key="7">
    <source>
        <dbReference type="ARBA" id="ARBA00022741"/>
    </source>
</evidence>
<evidence type="ECO:0000256" key="3">
    <source>
        <dbReference type="ARBA" id="ARBA00011738"/>
    </source>
</evidence>
<dbReference type="InterPro" id="IPR039421">
    <property type="entry name" value="Type_1_exporter"/>
</dbReference>
<dbReference type="SUPFAM" id="SSF52540">
    <property type="entry name" value="P-loop containing nucleoside triphosphate hydrolases"/>
    <property type="match status" value="1"/>
</dbReference>
<evidence type="ECO:0000256" key="8">
    <source>
        <dbReference type="ARBA" id="ARBA00022840"/>
    </source>
</evidence>
<keyword evidence="5" id="KW-1003">Cell membrane</keyword>
<keyword evidence="10 16" id="KW-1133">Transmembrane helix</keyword>
<keyword evidence="9" id="KW-1278">Translocase</keyword>
<feature type="region of interest" description="Disordered" evidence="15">
    <location>
        <begin position="750"/>
        <end position="788"/>
    </location>
</feature>
<evidence type="ECO:0000259" key="18">
    <source>
        <dbReference type="PROSITE" id="PS50929"/>
    </source>
</evidence>
<dbReference type="InterPro" id="IPR003593">
    <property type="entry name" value="AAA+_ATPase"/>
</dbReference>
<dbReference type="InterPro" id="IPR017871">
    <property type="entry name" value="ABC_transporter-like_CS"/>
</dbReference>
<keyword evidence="20" id="KW-1185">Reference proteome</keyword>
<dbReference type="InterPro" id="IPR011527">
    <property type="entry name" value="ABC1_TM_dom"/>
</dbReference>
<dbReference type="Gene3D" id="3.40.50.300">
    <property type="entry name" value="P-loop containing nucleotide triphosphate hydrolases"/>
    <property type="match status" value="1"/>
</dbReference>
<dbReference type="GO" id="GO:0016887">
    <property type="term" value="F:ATP hydrolysis activity"/>
    <property type="evidence" value="ECO:0007669"/>
    <property type="project" value="InterPro"/>
</dbReference>
<dbReference type="GO" id="GO:0005743">
    <property type="term" value="C:mitochondrial inner membrane"/>
    <property type="evidence" value="ECO:0007669"/>
    <property type="project" value="UniProtKB-SubCell"/>
</dbReference>
<evidence type="ECO:0000256" key="12">
    <source>
        <dbReference type="ARBA" id="ARBA00024363"/>
    </source>
</evidence>
<dbReference type="InterPro" id="IPR027417">
    <property type="entry name" value="P-loop_NTPase"/>
</dbReference>
<evidence type="ECO:0000256" key="11">
    <source>
        <dbReference type="ARBA" id="ARBA00023136"/>
    </source>
</evidence>
<evidence type="ECO:0000256" key="2">
    <source>
        <dbReference type="ARBA" id="ARBA00004651"/>
    </source>
</evidence>
<comment type="similarity">
    <text evidence="12">Belongs to the ABC transporter superfamily. ABCB family. Heavy Metal importer (TC 3.A.1.210) subfamily.</text>
</comment>
<organism evidence="19 20">
    <name type="scientific">Allomyces macrogynus (strain ATCC 38327)</name>
    <name type="common">Allomyces javanicus var. macrogynus</name>
    <dbReference type="NCBI Taxonomy" id="578462"/>
    <lineage>
        <taxon>Eukaryota</taxon>
        <taxon>Fungi</taxon>
        <taxon>Fungi incertae sedis</taxon>
        <taxon>Blastocladiomycota</taxon>
        <taxon>Blastocladiomycetes</taxon>
        <taxon>Blastocladiales</taxon>
        <taxon>Blastocladiaceae</taxon>
        <taxon>Allomyces</taxon>
    </lineage>
</organism>
<dbReference type="OrthoDB" id="6500128at2759"/>
<dbReference type="PROSITE" id="PS50929">
    <property type="entry name" value="ABC_TM1F"/>
    <property type="match status" value="1"/>
</dbReference>
<dbReference type="CDD" id="cd18582">
    <property type="entry name" value="ABC_6TM_ATM1_ABCB7"/>
    <property type="match status" value="1"/>
</dbReference>
<dbReference type="SMART" id="SM00382">
    <property type="entry name" value="AAA"/>
    <property type="match status" value="1"/>
</dbReference>
<feature type="compositionally biased region" description="Low complexity" evidence="15">
    <location>
        <begin position="75"/>
        <end position="94"/>
    </location>
</feature>
<feature type="domain" description="ABC transmembrane type-1" evidence="18">
    <location>
        <begin position="133"/>
        <end position="420"/>
    </location>
</feature>
<feature type="transmembrane region" description="Helical" evidence="16">
    <location>
        <begin position="368"/>
        <end position="389"/>
    </location>
</feature>
<dbReference type="FunFam" id="1.20.1560.10:FF:000004">
    <property type="entry name" value="ATP-binding cassette sub-family B member 7"/>
    <property type="match status" value="1"/>
</dbReference>
<evidence type="ECO:0000256" key="15">
    <source>
        <dbReference type="SAM" id="MobiDB-lite"/>
    </source>
</evidence>
<dbReference type="PROSITE" id="PS00211">
    <property type="entry name" value="ABC_TRANSPORTER_1"/>
    <property type="match status" value="1"/>
</dbReference>
<accession>A0A0L0T6L5</accession>
<protein>
    <recommendedName>
        <fullName evidence="13">Iron-sulfur clusters transporter ATM1, mitochondrial</fullName>
    </recommendedName>
    <alternativeName>
        <fullName evidence="14">Iron-sulfur clusters transporter atm1, mitochondrial</fullName>
    </alternativeName>
</protein>
<proteinExistence type="inferred from homology"/>
<feature type="region of interest" description="Disordered" evidence="15">
    <location>
        <begin position="61"/>
        <end position="95"/>
    </location>
</feature>
<name>A0A0L0T6L5_ALLM3</name>
<dbReference type="SUPFAM" id="SSF90123">
    <property type="entry name" value="ABC transporter transmembrane region"/>
    <property type="match status" value="1"/>
</dbReference>
<evidence type="ECO:0000256" key="4">
    <source>
        <dbReference type="ARBA" id="ARBA00022448"/>
    </source>
</evidence>
<dbReference type="AlphaFoldDB" id="A0A0L0T6L5"/>
<keyword evidence="7" id="KW-0547">Nucleotide-binding</keyword>
<dbReference type="GO" id="GO:0006879">
    <property type="term" value="P:intracellular iron ion homeostasis"/>
    <property type="evidence" value="ECO:0007669"/>
    <property type="project" value="TreeGrafter"/>
</dbReference>
<comment type="subcellular location">
    <subcellularLocation>
        <location evidence="2">Cell membrane</location>
        <topology evidence="2">Multi-pass membrane protein</topology>
    </subcellularLocation>
    <subcellularLocation>
        <location evidence="1">Mitochondrion inner membrane</location>
        <topology evidence="1">Multi-pass membrane protein</topology>
    </subcellularLocation>
</comment>
<evidence type="ECO:0000313" key="20">
    <source>
        <dbReference type="Proteomes" id="UP000054350"/>
    </source>
</evidence>
<dbReference type="PANTHER" id="PTHR24221:SF402">
    <property type="entry name" value="IRON-SULFUR CLUSTERS TRANSPORTER ABCB7, MITOCHONDRIAL"/>
    <property type="match status" value="1"/>
</dbReference>
<dbReference type="OMA" id="VFHIIPI"/>
<keyword evidence="11 16" id="KW-0472">Membrane</keyword>
<evidence type="ECO:0000256" key="5">
    <source>
        <dbReference type="ARBA" id="ARBA00022475"/>
    </source>
</evidence>
<evidence type="ECO:0000256" key="14">
    <source>
        <dbReference type="ARBA" id="ARBA00040792"/>
    </source>
</evidence>
<dbReference type="PANTHER" id="PTHR24221">
    <property type="entry name" value="ATP-BINDING CASSETTE SUB-FAMILY B"/>
    <property type="match status" value="1"/>
</dbReference>
<feature type="transmembrane region" description="Helical" evidence="16">
    <location>
        <begin position="276"/>
        <end position="298"/>
    </location>
</feature>
<dbReference type="PROSITE" id="PS50893">
    <property type="entry name" value="ABC_TRANSPORTER_2"/>
    <property type="match status" value="1"/>
</dbReference>
<dbReference type="FunFam" id="3.40.50.300:FF:000221">
    <property type="entry name" value="Multidrug ABC transporter ATP-binding protein"/>
    <property type="match status" value="1"/>
</dbReference>
<keyword evidence="8" id="KW-0067">ATP-binding</keyword>
<evidence type="ECO:0000256" key="13">
    <source>
        <dbReference type="ARBA" id="ARBA00039906"/>
    </source>
</evidence>
<feature type="transmembrane region" description="Helical" evidence="16">
    <location>
        <begin position="244"/>
        <end position="270"/>
    </location>
</feature>
<evidence type="ECO:0000256" key="1">
    <source>
        <dbReference type="ARBA" id="ARBA00004448"/>
    </source>
</evidence>
<keyword evidence="6 16" id="KW-0812">Transmembrane</keyword>
<evidence type="ECO:0000259" key="17">
    <source>
        <dbReference type="PROSITE" id="PS50893"/>
    </source>
</evidence>
<evidence type="ECO:0000313" key="19">
    <source>
        <dbReference type="EMBL" id="KNE70326.1"/>
    </source>
</evidence>
<dbReference type="eggNOG" id="KOG0057">
    <property type="taxonomic scope" value="Eukaryota"/>
</dbReference>
<evidence type="ECO:0000256" key="6">
    <source>
        <dbReference type="ARBA" id="ARBA00022692"/>
    </source>
</evidence>
<dbReference type="GO" id="GO:0005886">
    <property type="term" value="C:plasma membrane"/>
    <property type="evidence" value="ECO:0007669"/>
    <property type="project" value="UniProtKB-SubCell"/>
</dbReference>
<dbReference type="EMBL" id="GG745365">
    <property type="protein sequence ID" value="KNE70326.1"/>
    <property type="molecule type" value="Genomic_DNA"/>
</dbReference>
<dbReference type="Proteomes" id="UP000054350">
    <property type="component" value="Unassembled WGS sequence"/>
</dbReference>
<reference evidence="20" key="2">
    <citation type="submission" date="2009-11" db="EMBL/GenBank/DDBJ databases">
        <title>The Genome Sequence of Allomyces macrogynus strain ATCC 38327.</title>
        <authorList>
            <consortium name="The Broad Institute Genome Sequencing Platform"/>
            <person name="Russ C."/>
            <person name="Cuomo C."/>
            <person name="Shea T."/>
            <person name="Young S.K."/>
            <person name="Zeng Q."/>
            <person name="Koehrsen M."/>
            <person name="Haas B."/>
            <person name="Borodovsky M."/>
            <person name="Guigo R."/>
            <person name="Alvarado L."/>
            <person name="Berlin A."/>
            <person name="Borenstein D."/>
            <person name="Chen Z."/>
            <person name="Engels R."/>
            <person name="Freedman E."/>
            <person name="Gellesch M."/>
            <person name="Goldberg J."/>
            <person name="Griggs A."/>
            <person name="Gujja S."/>
            <person name="Heiman D."/>
            <person name="Hepburn T."/>
            <person name="Howarth C."/>
            <person name="Jen D."/>
            <person name="Larson L."/>
            <person name="Lewis B."/>
            <person name="Mehta T."/>
            <person name="Park D."/>
            <person name="Pearson M."/>
            <person name="Roberts A."/>
            <person name="Saif S."/>
            <person name="Shenoy N."/>
            <person name="Sisk P."/>
            <person name="Stolte C."/>
            <person name="Sykes S."/>
            <person name="Walk T."/>
            <person name="White J."/>
            <person name="Yandava C."/>
            <person name="Burger G."/>
            <person name="Gray M.W."/>
            <person name="Holland P.W.H."/>
            <person name="King N."/>
            <person name="Lang F.B.F."/>
            <person name="Roger A.J."/>
            <person name="Ruiz-Trillo I."/>
            <person name="Lander E."/>
            <person name="Nusbaum C."/>
        </authorList>
    </citation>
    <scope>NUCLEOTIDE SEQUENCE [LARGE SCALE GENOMIC DNA]</scope>
    <source>
        <strain evidence="20">ATCC 38327</strain>
    </source>
</reference>
<dbReference type="Gene3D" id="1.20.1560.10">
    <property type="entry name" value="ABC transporter type 1, transmembrane domain"/>
    <property type="match status" value="1"/>
</dbReference>
<dbReference type="Pfam" id="PF00005">
    <property type="entry name" value="ABC_tran"/>
    <property type="match status" value="1"/>
</dbReference>
<gene>
    <name evidence="19" type="ORF">AMAG_14467</name>
</gene>
<evidence type="ECO:0000256" key="10">
    <source>
        <dbReference type="ARBA" id="ARBA00022989"/>
    </source>
</evidence>
<sequence length="788" mass="83904">MTALAAMLRATRARPVGAAARAMHFRTSAAWPSTLSCTHAATAQPWRSMPTTPVPLRSLHASARRASPPKPAAPPSTSTSTNATAADQAANTDPVTLKPVSAATEGANDWAIMKNLARYLWPKDDFGVKARVVVAMTLLVAGKVLNVQVPYLFKEIVDKLTAAGVNVDMMTVAGTVILGYGAARIGASLFSELRSAVFGAVAQKAIRSVSRTIFAHLLHQDAAFHVARQTGALTRAIDRGTKGIAFVLSSMVFHVVPTVLEIGLVCGILATSFGGPYALVTATTMVVYTGFTVATTSWRTKFRRDMNAADNAAAARAVDSLVNIEAVKYFGNEQLETREYDKSLAQYETAAVRTTTSLAFLNAGQASIFAVALTAMMGMAAQGVTAGILTVGDLVMINGLVFQLSMPLNFLGTVYREQRQALTDMDTMFALQTIEPTVKDAPNAPPLQWTKGEIVFDHVRFGYTPDRDILQGLSFRIQPGERVGFCGGSGSGKSTLVKLLFRLYDPASGTVTVDGQPLAHVQAASVRDRMSIVPQDTVLFNASVAYNIRYARPDATDADIERAARRAQIHDRIVSADPAGYAAQVGDRGAKLSGGERQRIALARAILRSPKVLVVDEGTSALDAQTEAALLKAVEEYLDHGSDETKTTAIFIAHRLSTLTHCDRIFVLKEGRVAEVGSHDQLLAMPNGLYRAMWMAQQAGGNALTADQVREAVVVDEESDAATVVGDESGEPAPVHKVDADVAEEAELVDMVGGESDPAHSAAASTEPRGQKEVENVEGNDKGTNPLV</sequence>
<dbReference type="GO" id="GO:0140359">
    <property type="term" value="F:ABC-type transporter activity"/>
    <property type="evidence" value="ECO:0007669"/>
    <property type="project" value="InterPro"/>
</dbReference>
<feature type="compositionally biased region" description="Basic and acidic residues" evidence="15">
    <location>
        <begin position="769"/>
        <end position="781"/>
    </location>
</feature>
<reference evidence="19 20" key="1">
    <citation type="submission" date="2009-11" db="EMBL/GenBank/DDBJ databases">
        <title>Annotation of Allomyces macrogynus ATCC 38327.</title>
        <authorList>
            <consortium name="The Broad Institute Genome Sequencing Platform"/>
            <person name="Russ C."/>
            <person name="Cuomo C."/>
            <person name="Burger G."/>
            <person name="Gray M.W."/>
            <person name="Holland P.W.H."/>
            <person name="King N."/>
            <person name="Lang F.B.F."/>
            <person name="Roger A.J."/>
            <person name="Ruiz-Trillo I."/>
            <person name="Young S.K."/>
            <person name="Zeng Q."/>
            <person name="Gargeya S."/>
            <person name="Fitzgerald M."/>
            <person name="Haas B."/>
            <person name="Abouelleil A."/>
            <person name="Alvarado L."/>
            <person name="Arachchi H.M."/>
            <person name="Berlin A."/>
            <person name="Chapman S.B."/>
            <person name="Gearin G."/>
            <person name="Goldberg J."/>
            <person name="Griggs A."/>
            <person name="Gujja S."/>
            <person name="Hansen M."/>
            <person name="Heiman D."/>
            <person name="Howarth C."/>
            <person name="Larimer J."/>
            <person name="Lui A."/>
            <person name="MacDonald P.J.P."/>
            <person name="McCowen C."/>
            <person name="Montmayeur A."/>
            <person name="Murphy C."/>
            <person name="Neiman D."/>
            <person name="Pearson M."/>
            <person name="Priest M."/>
            <person name="Roberts A."/>
            <person name="Saif S."/>
            <person name="Shea T."/>
            <person name="Sisk P."/>
            <person name="Stolte C."/>
            <person name="Sykes S."/>
            <person name="Wortman J."/>
            <person name="Nusbaum C."/>
            <person name="Birren B."/>
        </authorList>
    </citation>
    <scope>NUCLEOTIDE SEQUENCE [LARGE SCALE GENOMIC DNA]</scope>
    <source>
        <strain evidence="19 20">ATCC 38327</strain>
    </source>
</reference>
<feature type="domain" description="ABC transporter" evidence="17">
    <location>
        <begin position="454"/>
        <end position="695"/>
    </location>
</feature>
<dbReference type="VEuPathDB" id="FungiDB:AMAG_14467"/>
<dbReference type="STRING" id="578462.A0A0L0T6L5"/>
<evidence type="ECO:0000256" key="9">
    <source>
        <dbReference type="ARBA" id="ARBA00022967"/>
    </source>
</evidence>
<evidence type="ECO:0000256" key="16">
    <source>
        <dbReference type="SAM" id="Phobius"/>
    </source>
</evidence>
<dbReference type="Pfam" id="PF00664">
    <property type="entry name" value="ABC_membrane"/>
    <property type="match status" value="1"/>
</dbReference>
<dbReference type="InterPro" id="IPR036640">
    <property type="entry name" value="ABC1_TM_sf"/>
</dbReference>
<dbReference type="InterPro" id="IPR003439">
    <property type="entry name" value="ABC_transporter-like_ATP-bd"/>
</dbReference>